<feature type="compositionally biased region" description="Pro residues" evidence="1">
    <location>
        <begin position="33"/>
        <end position="48"/>
    </location>
</feature>
<dbReference type="AlphaFoldDB" id="A0A1X6P0N9"/>
<protein>
    <submittedName>
        <fullName evidence="2">Uncharacterized protein</fullName>
    </submittedName>
</protein>
<evidence type="ECO:0000313" key="2">
    <source>
        <dbReference type="EMBL" id="OSX74336.1"/>
    </source>
</evidence>
<sequence length="337" mass="33877">MAFLPPPPGLARWPAAAAVGRACSPLRHAQRPPLSPAPPPPPHSPRWVPPRASDVAAGAASAAPAAASPPPPLIRGRSLAVSYSAAATAAAASITSAVVDGGATAVTVDVPPSRAESRSGTLVGRYEADLSFAVALLEALGAPEGAAGYERIGENVEIRHTNNPQGGGDYLTEEGLWGVVGTTTADAGAPGRRVTVLGNAGVDVAALAGVAAIVNDNENDGVDAGSVVILLNGGIGRVTWLDRLGWGKRRAAAWESLTRFVPAYAILRIGGDGVMGYSWGGEWTVWKVRGLGVGGGEARPPPHWGGGRVRARAGRVGGGKPSASDADAAVKRGVAAA</sequence>
<proteinExistence type="predicted"/>
<keyword evidence="3" id="KW-1185">Reference proteome</keyword>
<reference evidence="2 3" key="1">
    <citation type="submission" date="2017-03" db="EMBL/GenBank/DDBJ databases">
        <title>WGS assembly of Porphyra umbilicalis.</title>
        <authorList>
            <person name="Brawley S.H."/>
            <person name="Blouin N.A."/>
            <person name="Ficko-Blean E."/>
            <person name="Wheeler G.L."/>
            <person name="Lohr M."/>
            <person name="Goodson H.V."/>
            <person name="Jenkins J.W."/>
            <person name="Blaby-Haas C.E."/>
            <person name="Helliwell K.E."/>
            <person name="Chan C."/>
            <person name="Marriage T."/>
            <person name="Bhattacharya D."/>
            <person name="Klein A.S."/>
            <person name="Badis Y."/>
            <person name="Brodie J."/>
            <person name="Cao Y."/>
            <person name="Collen J."/>
            <person name="Dittami S.M."/>
            <person name="Gachon C.M."/>
            <person name="Green B.R."/>
            <person name="Karpowicz S."/>
            <person name="Kim J.W."/>
            <person name="Kudahl U."/>
            <person name="Lin S."/>
            <person name="Michel G."/>
            <person name="Mittag M."/>
            <person name="Olson B.J."/>
            <person name="Pangilinan J."/>
            <person name="Peng Y."/>
            <person name="Qiu H."/>
            <person name="Shu S."/>
            <person name="Singer J.T."/>
            <person name="Smith A.G."/>
            <person name="Sprecher B.N."/>
            <person name="Wagner V."/>
            <person name="Wang W."/>
            <person name="Wang Z.-Y."/>
            <person name="Yan J."/>
            <person name="Yarish C."/>
            <person name="Zoeuner-Riek S."/>
            <person name="Zhuang Y."/>
            <person name="Zou Y."/>
            <person name="Lindquist E.A."/>
            <person name="Grimwood J."/>
            <person name="Barry K."/>
            <person name="Rokhsar D.S."/>
            <person name="Schmutz J."/>
            <person name="Stiller J.W."/>
            <person name="Grossman A.R."/>
            <person name="Prochnik S.E."/>
        </authorList>
    </citation>
    <scope>NUCLEOTIDE SEQUENCE [LARGE SCALE GENOMIC DNA]</scope>
    <source>
        <strain evidence="2">4086291</strain>
    </source>
</reference>
<gene>
    <name evidence="2" type="ORF">BU14_0293s0007</name>
</gene>
<accession>A0A1X6P0N9</accession>
<dbReference type="OrthoDB" id="5640at2759"/>
<feature type="compositionally biased region" description="Low complexity" evidence="1">
    <location>
        <begin position="49"/>
        <end position="66"/>
    </location>
</feature>
<dbReference type="EMBL" id="KV918951">
    <property type="protein sequence ID" value="OSX74336.1"/>
    <property type="molecule type" value="Genomic_DNA"/>
</dbReference>
<dbReference type="Proteomes" id="UP000218209">
    <property type="component" value="Unassembled WGS sequence"/>
</dbReference>
<feature type="compositionally biased region" description="Low complexity" evidence="1">
    <location>
        <begin position="325"/>
        <end position="337"/>
    </location>
</feature>
<evidence type="ECO:0000256" key="1">
    <source>
        <dbReference type="SAM" id="MobiDB-lite"/>
    </source>
</evidence>
<organism evidence="2 3">
    <name type="scientific">Porphyra umbilicalis</name>
    <name type="common">Purple laver</name>
    <name type="synonym">Red alga</name>
    <dbReference type="NCBI Taxonomy" id="2786"/>
    <lineage>
        <taxon>Eukaryota</taxon>
        <taxon>Rhodophyta</taxon>
        <taxon>Bangiophyceae</taxon>
        <taxon>Bangiales</taxon>
        <taxon>Bangiaceae</taxon>
        <taxon>Porphyra</taxon>
    </lineage>
</organism>
<feature type="region of interest" description="Disordered" evidence="1">
    <location>
        <begin position="297"/>
        <end position="337"/>
    </location>
</feature>
<feature type="region of interest" description="Disordered" evidence="1">
    <location>
        <begin position="24"/>
        <end position="71"/>
    </location>
</feature>
<name>A0A1X6P0N9_PORUM</name>
<evidence type="ECO:0000313" key="3">
    <source>
        <dbReference type="Proteomes" id="UP000218209"/>
    </source>
</evidence>